<protein>
    <submittedName>
        <fullName evidence="2">Uncharacterized protein</fullName>
    </submittedName>
</protein>
<gene>
    <name evidence="2" type="ORF">HA254_03015</name>
</gene>
<feature type="compositionally biased region" description="Basic and acidic residues" evidence="1">
    <location>
        <begin position="260"/>
        <end position="272"/>
    </location>
</feature>
<dbReference type="Proteomes" id="UP000565078">
    <property type="component" value="Unassembled WGS sequence"/>
</dbReference>
<accession>A0A7J4IXP3</accession>
<evidence type="ECO:0000256" key="1">
    <source>
        <dbReference type="SAM" id="MobiDB-lite"/>
    </source>
</evidence>
<organism evidence="2 3">
    <name type="scientific">Candidatus Iainarchaeum sp</name>
    <dbReference type="NCBI Taxonomy" id="3101447"/>
    <lineage>
        <taxon>Archaea</taxon>
        <taxon>Candidatus Iainarchaeota</taxon>
        <taxon>Candidatus Iainarchaeia</taxon>
        <taxon>Candidatus Iainarchaeales</taxon>
        <taxon>Candidatus Iainarchaeaceae</taxon>
        <taxon>Candidatus Iainarchaeum</taxon>
    </lineage>
</organism>
<evidence type="ECO:0000313" key="2">
    <source>
        <dbReference type="EMBL" id="HIH09620.1"/>
    </source>
</evidence>
<feature type="region of interest" description="Disordered" evidence="1">
    <location>
        <begin position="253"/>
        <end position="272"/>
    </location>
</feature>
<sequence length="282" mass="32080">MAMWELVETLNAKYVLMYGHHHRPQDFPKIAMDGLIVELRTPSQSDIPNDHFTRPVQVRDLVAHYARDGAQIWITDARDVTELTEIRAKLGHAIPLVTGAATLSKSLQAKLPRRKFLKKAAGIAAGTSLIGYKPFINSLNLEGEIKNPLIIKMIHLPARIMAGKGIMRAREAVTAYKAEAVVAPQLAKTVGRKPTIGIVWGRGHYDGFKKMLMDQQAREKHLRKNRLERWIKEPDRIIELRIDRNAVITGKKTSPVQFPAKREPTKPKPQSRREFFRRLFHA</sequence>
<comment type="caution">
    <text evidence="2">The sequence shown here is derived from an EMBL/GenBank/DDBJ whole genome shotgun (WGS) entry which is preliminary data.</text>
</comment>
<evidence type="ECO:0000313" key="3">
    <source>
        <dbReference type="Proteomes" id="UP000565078"/>
    </source>
</evidence>
<dbReference type="AlphaFoldDB" id="A0A7J4IXP3"/>
<reference evidence="3" key="1">
    <citation type="journal article" date="2020" name="bioRxiv">
        <title>A rank-normalized archaeal taxonomy based on genome phylogeny resolves widespread incomplete and uneven classifications.</title>
        <authorList>
            <person name="Rinke C."/>
            <person name="Chuvochina M."/>
            <person name="Mussig A.J."/>
            <person name="Chaumeil P.-A."/>
            <person name="Waite D.W."/>
            <person name="Whitman W.B."/>
            <person name="Parks D.H."/>
            <person name="Hugenholtz P."/>
        </authorList>
    </citation>
    <scope>NUCLEOTIDE SEQUENCE [LARGE SCALE GENOMIC DNA]</scope>
</reference>
<name>A0A7J4IXP3_9ARCH</name>
<dbReference type="EMBL" id="DUGC01000051">
    <property type="protein sequence ID" value="HIH09620.1"/>
    <property type="molecule type" value="Genomic_DNA"/>
</dbReference>
<proteinExistence type="predicted"/>